<organism evidence="1">
    <name type="scientific">Neisseria meningitidis</name>
    <dbReference type="NCBI Taxonomy" id="487"/>
    <lineage>
        <taxon>Bacteria</taxon>
        <taxon>Pseudomonadati</taxon>
        <taxon>Pseudomonadota</taxon>
        <taxon>Betaproteobacteria</taxon>
        <taxon>Neisseriales</taxon>
        <taxon>Neisseriaceae</taxon>
        <taxon>Neisseria</taxon>
    </lineage>
</organism>
<dbReference type="RefSeq" id="WP_002226280.1">
    <property type="nucleotide sequence ID" value="NZ_CP007667.1"/>
</dbReference>
<name>A7ISA0_NEIME</name>
<evidence type="ECO:0000313" key="1">
    <source>
        <dbReference type="EMBL" id="AAZ91404.1"/>
    </source>
</evidence>
<dbReference type="PATRIC" id="fig|487.518.peg.2019"/>
<proteinExistence type="predicted"/>
<sequence length="95" mass="10716">MNKILEKLIEQACTNNALFCGKLLTDLTKDEMDILSSFHAIDVDMIVLNDDYFCGIRADHFVIEFGWSECHEGDLILITANHKGSRALTLIDISK</sequence>
<dbReference type="AlphaFoldDB" id="A7ISA0"/>
<accession>A7ISA0</accession>
<reference evidence="1" key="2">
    <citation type="journal article" date="2007" name="Mol. Biol. Evol.">
        <title>The repertoire of minimal mobile elements in the Neisseria species and evidence that these are involved in horizontal gene transfer in other bacteria.</title>
        <authorList>
            <person name="Snyder L.A."/>
            <person name="McGowan S."/>
            <person name="Rogers M."/>
            <person name="Duro E."/>
            <person name="O'Farrell E."/>
            <person name="Saunders N.J."/>
        </authorList>
    </citation>
    <scope>NUCLEOTIDE SEQUENCE</scope>
    <source>
        <strain evidence="1">00/240794</strain>
    </source>
</reference>
<dbReference type="EMBL" id="DQ115767">
    <property type="protein sequence ID" value="AAZ91404.1"/>
    <property type="molecule type" value="Genomic_DNA"/>
</dbReference>
<reference evidence="1" key="1">
    <citation type="submission" date="2005-07" db="EMBL/GenBank/DDBJ databases">
        <authorList>
            <person name="Snyder L.A.S."/>
            <person name="Rogers M."/>
            <person name="Duro E."/>
            <person name="Sleeman T."/>
            <person name="O'Farrell E."/>
            <person name="Saunders N.J."/>
        </authorList>
    </citation>
    <scope>NUCLEOTIDE SEQUENCE</scope>
    <source>
        <strain evidence="1">00/240794</strain>
    </source>
</reference>
<protein>
    <submittedName>
        <fullName evidence="1">Uncharacterized protein</fullName>
    </submittedName>
</protein>